<reference evidence="1 2" key="1">
    <citation type="journal article" date="2018" name="G3 (Bethesda)">
        <title>Phylogenetic and Phylogenomic Definition of Rhizopus Species.</title>
        <authorList>
            <person name="Gryganskyi A.P."/>
            <person name="Golan J."/>
            <person name="Dolatabadi S."/>
            <person name="Mondo S."/>
            <person name="Robb S."/>
            <person name="Idnurm A."/>
            <person name="Muszewska A."/>
            <person name="Steczkiewicz K."/>
            <person name="Masonjones S."/>
            <person name="Liao H.L."/>
            <person name="Gajdeczka M.T."/>
            <person name="Anike F."/>
            <person name="Vuek A."/>
            <person name="Anishchenko I.M."/>
            <person name="Voigt K."/>
            <person name="de Hoog G.S."/>
            <person name="Smith M.E."/>
            <person name="Heitman J."/>
            <person name="Vilgalys R."/>
            <person name="Stajich J.E."/>
        </authorList>
    </citation>
    <scope>NUCLEOTIDE SEQUENCE [LARGE SCALE GENOMIC DNA]</scope>
    <source>
        <strain evidence="1 2">CBS 357.93</strain>
    </source>
</reference>
<proteinExistence type="predicted"/>
<keyword evidence="2" id="KW-1185">Reference proteome</keyword>
<protein>
    <submittedName>
        <fullName evidence="1">Uncharacterized protein</fullName>
    </submittedName>
</protein>
<accession>A0A367JA64</accession>
<name>A0A367JA64_RHIAZ</name>
<comment type="caution">
    <text evidence="1">The sequence shown here is derived from an EMBL/GenBank/DDBJ whole genome shotgun (WGS) entry which is preliminary data.</text>
</comment>
<sequence>MVPRSDNSAHVELSKRDIVGTFAANPQELSNEDIMLLQKADEVITSTLQQ</sequence>
<evidence type="ECO:0000313" key="1">
    <source>
        <dbReference type="EMBL" id="RCH86785.1"/>
    </source>
</evidence>
<dbReference type="Proteomes" id="UP000252139">
    <property type="component" value="Unassembled WGS sequence"/>
</dbReference>
<dbReference type="EMBL" id="PJQL01001795">
    <property type="protein sequence ID" value="RCH86785.1"/>
    <property type="molecule type" value="Genomic_DNA"/>
</dbReference>
<organism evidence="1 2">
    <name type="scientific">Rhizopus azygosporus</name>
    <name type="common">Rhizopus microsporus var. azygosporus</name>
    <dbReference type="NCBI Taxonomy" id="86630"/>
    <lineage>
        <taxon>Eukaryota</taxon>
        <taxon>Fungi</taxon>
        <taxon>Fungi incertae sedis</taxon>
        <taxon>Mucoromycota</taxon>
        <taxon>Mucoromycotina</taxon>
        <taxon>Mucoromycetes</taxon>
        <taxon>Mucorales</taxon>
        <taxon>Mucorineae</taxon>
        <taxon>Rhizopodaceae</taxon>
        <taxon>Rhizopus</taxon>
    </lineage>
</organism>
<gene>
    <name evidence="1" type="ORF">CU097_006293</name>
</gene>
<evidence type="ECO:0000313" key="2">
    <source>
        <dbReference type="Proteomes" id="UP000252139"/>
    </source>
</evidence>
<dbReference type="AlphaFoldDB" id="A0A367JA64"/>